<protein>
    <submittedName>
        <fullName evidence="1">Uncharacterized protein</fullName>
    </submittedName>
</protein>
<dbReference type="RefSeq" id="WP_371844999.1">
    <property type="nucleotide sequence ID" value="NZ_JBGMEL010000034.1"/>
</dbReference>
<gene>
    <name evidence="1" type="ORF">ACCI51_19010</name>
</gene>
<evidence type="ECO:0000313" key="2">
    <source>
        <dbReference type="Proteomes" id="UP001569414"/>
    </source>
</evidence>
<comment type="caution">
    <text evidence="1">The sequence shown here is derived from an EMBL/GenBank/DDBJ whole genome shotgun (WGS) entry which is preliminary data.</text>
</comment>
<name>A0ABV4NT83_9GAMM</name>
<organism evidence="1 2">
    <name type="scientific">Microbulbifer echini</name>
    <dbReference type="NCBI Taxonomy" id="1529067"/>
    <lineage>
        <taxon>Bacteria</taxon>
        <taxon>Pseudomonadati</taxon>
        <taxon>Pseudomonadota</taxon>
        <taxon>Gammaproteobacteria</taxon>
        <taxon>Cellvibrionales</taxon>
        <taxon>Microbulbiferaceae</taxon>
        <taxon>Microbulbifer</taxon>
    </lineage>
</organism>
<evidence type="ECO:0000313" key="1">
    <source>
        <dbReference type="EMBL" id="MFA0792630.1"/>
    </source>
</evidence>
<sequence>MKFEIDLSKGLGELKFGMSPNEVESILGSDQCFEEWMGGNLEAYYLYKGLIIGFCGGESEEPDTNSKVCIFTVKPTHSLILCGIDISHLDRDEIIIILDSIGISHKVLDNGIVQSESGKLQINFTVDGMLDELYFEQH</sequence>
<keyword evidence="2" id="KW-1185">Reference proteome</keyword>
<proteinExistence type="predicted"/>
<reference evidence="1 2" key="1">
    <citation type="submission" date="2024-08" db="EMBL/GenBank/DDBJ databases">
        <authorList>
            <person name="Ishaq N."/>
        </authorList>
    </citation>
    <scope>NUCLEOTIDE SEQUENCE [LARGE SCALE GENOMIC DNA]</scope>
    <source>
        <strain evidence="1 2">JCM 30400</strain>
    </source>
</reference>
<accession>A0ABV4NT83</accession>
<dbReference type="EMBL" id="JBGMEL010000034">
    <property type="protein sequence ID" value="MFA0792630.1"/>
    <property type="molecule type" value="Genomic_DNA"/>
</dbReference>
<dbReference type="Proteomes" id="UP001569414">
    <property type="component" value="Unassembled WGS sequence"/>
</dbReference>